<dbReference type="GO" id="GO:0006355">
    <property type="term" value="P:regulation of DNA-templated transcription"/>
    <property type="evidence" value="ECO:0007669"/>
    <property type="project" value="UniProtKB-UniRule"/>
</dbReference>
<dbReference type="Proteomes" id="UP000604825">
    <property type="component" value="Unassembled WGS sequence"/>
</dbReference>
<dbReference type="GO" id="GO:0005634">
    <property type="term" value="C:nucleus"/>
    <property type="evidence" value="ECO:0007669"/>
    <property type="project" value="UniProtKB-SubCell"/>
</dbReference>
<dbReference type="EMBL" id="CAJGYO010000019">
    <property type="protein sequence ID" value="CAD6339019.1"/>
    <property type="molecule type" value="Genomic_DNA"/>
</dbReference>
<dbReference type="SMART" id="SM00575">
    <property type="entry name" value="ZnF_PMZ"/>
    <property type="match status" value="1"/>
</dbReference>
<dbReference type="AlphaFoldDB" id="A0A811S8X8"/>
<evidence type="ECO:0000256" key="2">
    <source>
        <dbReference type="ARBA" id="ARBA00022723"/>
    </source>
</evidence>
<dbReference type="InterPro" id="IPR018289">
    <property type="entry name" value="MULE_transposase_dom"/>
</dbReference>
<evidence type="ECO:0000256" key="5">
    <source>
        <dbReference type="PROSITE-ProRule" id="PRU00325"/>
    </source>
</evidence>
<evidence type="ECO:0000256" key="1">
    <source>
        <dbReference type="ARBA" id="ARBA00005889"/>
    </source>
</evidence>
<accession>A0A811S8X8</accession>
<keyword evidence="2 6" id="KW-0479">Metal-binding</keyword>
<dbReference type="GO" id="GO:0008270">
    <property type="term" value="F:zinc ion binding"/>
    <property type="evidence" value="ECO:0007669"/>
    <property type="project" value="UniProtKB-UniRule"/>
</dbReference>
<feature type="region of interest" description="Disordered" evidence="7">
    <location>
        <begin position="140"/>
        <end position="169"/>
    </location>
</feature>
<proteinExistence type="inferred from homology"/>
<dbReference type="OrthoDB" id="2402896at2759"/>
<feature type="domain" description="SWIM-type" evidence="8">
    <location>
        <begin position="557"/>
        <end position="593"/>
    </location>
</feature>
<dbReference type="PANTHER" id="PTHR31669:SF307">
    <property type="entry name" value="PROTEIN FAR1-RELATED SEQUENCE"/>
    <property type="match status" value="1"/>
</dbReference>
<evidence type="ECO:0000259" key="8">
    <source>
        <dbReference type="PROSITE" id="PS50966"/>
    </source>
</evidence>
<dbReference type="InterPro" id="IPR031052">
    <property type="entry name" value="FHY3/FAR1"/>
</dbReference>
<comment type="similarity">
    <text evidence="1 6">Belongs to the FHY3/FAR1 family.</text>
</comment>
<evidence type="ECO:0000256" key="7">
    <source>
        <dbReference type="SAM" id="MobiDB-lite"/>
    </source>
</evidence>
<gene>
    <name evidence="9" type="ORF">NCGR_LOCUS63117</name>
</gene>
<evidence type="ECO:0000256" key="6">
    <source>
        <dbReference type="RuleBase" id="RU367018"/>
    </source>
</evidence>
<keyword evidence="6" id="KW-0539">Nucleus</keyword>
<keyword evidence="3 5" id="KW-0863">Zinc-finger</keyword>
<dbReference type="Pfam" id="PF10551">
    <property type="entry name" value="MULE"/>
    <property type="match status" value="1"/>
</dbReference>
<organism evidence="9 10">
    <name type="scientific">Miscanthus lutarioriparius</name>
    <dbReference type="NCBI Taxonomy" id="422564"/>
    <lineage>
        <taxon>Eukaryota</taxon>
        <taxon>Viridiplantae</taxon>
        <taxon>Streptophyta</taxon>
        <taxon>Embryophyta</taxon>
        <taxon>Tracheophyta</taxon>
        <taxon>Spermatophyta</taxon>
        <taxon>Magnoliopsida</taxon>
        <taxon>Liliopsida</taxon>
        <taxon>Poales</taxon>
        <taxon>Poaceae</taxon>
        <taxon>PACMAD clade</taxon>
        <taxon>Panicoideae</taxon>
        <taxon>Andropogonodae</taxon>
        <taxon>Andropogoneae</taxon>
        <taxon>Saccharinae</taxon>
        <taxon>Miscanthus</taxon>
    </lineage>
</organism>
<comment type="subcellular location">
    <subcellularLocation>
        <location evidence="6">Nucleus</location>
    </subcellularLocation>
</comment>
<dbReference type="Pfam" id="PF04434">
    <property type="entry name" value="SWIM"/>
    <property type="match status" value="1"/>
</dbReference>
<reference evidence="9" key="1">
    <citation type="submission" date="2020-10" db="EMBL/GenBank/DDBJ databases">
        <authorList>
            <person name="Han B."/>
            <person name="Lu T."/>
            <person name="Zhao Q."/>
            <person name="Huang X."/>
            <person name="Zhao Y."/>
        </authorList>
    </citation>
    <scope>NUCLEOTIDE SEQUENCE</scope>
</reference>
<feature type="region of interest" description="Disordered" evidence="7">
    <location>
        <begin position="770"/>
        <end position="838"/>
    </location>
</feature>
<comment type="caution">
    <text evidence="9">The sequence shown here is derived from an EMBL/GenBank/DDBJ whole genome shotgun (WGS) entry which is preliminary data.</text>
</comment>
<dbReference type="PANTHER" id="PTHR31669">
    <property type="entry name" value="PROTEIN FAR1-RELATED SEQUENCE 10-RELATED"/>
    <property type="match status" value="1"/>
</dbReference>
<sequence>MVVPNHGGQQQSAMHNKVRPLGIRGVSNMHENGLLLGLNDHQLNQSFQQEYTPRVTSMQPANSAYYSQSLLPATMMPSAGTFQQLLQRVSTPNWNLQPMHQEITTTQLESSMGTNFRAHANHKQSGNNTNVKDVNVVELTGDDEEDNISNDDENEYHQADDEESDQVVEEEAETQRMANININADIGDKSTKYEIVDINSHRRAVQKKRRCFPKGYGIPESRPPRDIGTIEKAMRNAPKRNTIHIFKPKVGMVFDSRAEAYKFYNLYSWEVGFGVRFGSFAKNRVNQMRTMQEIVCEKEGFDKRCKNNSKRMRCKAMIRMHRTEDLGVNNHFQSVLFAGVLMTKEDSESFKWVFNEFITLMGGKHPVTILTDQCKAMTMAIKEVFTNYTTHLWCKWHVLRYAPEELGPLYRTNGPFRRDFHYVINQMLTVDEFERAWENLLETYSLRDNEFMKRTYTKRKMWAKPWAKDTFCVRMASTQRSESANSILKKVFVHRTKRLYAIEKHAISVYTKNCFKLFSEEVDKATEYVVHEGDGENSYFVVHNNAEMRKHWARVVFIVKIEDGGEKYSCECGQYELFGMLCCHAIKVMIINGVKKIPKAHIMKRWTRDARDYDVESTEKVPKAGDILTRHLNMARKEIEELENETCKQLCTSDGNTTAGYSARSGNEDDNTYQSGYDLDAQPVVRNVYGASGSSAYMSDVDLSQIKAPFAPKESGRKREKRYKPLFERRRKTRKRYTTSPMICENCEEEGHSLDREGARPRQCNYMQLKRHGRRAQGRAAATVLDRRGAQPRRCSAAGARSRAAAGLPSAPSLRVTSGPRERADKMKEEDSRKRQKPCACCLRTTGCRDREKESYAVEKTADKRKK</sequence>
<evidence type="ECO:0000256" key="3">
    <source>
        <dbReference type="ARBA" id="ARBA00022771"/>
    </source>
</evidence>
<feature type="compositionally biased region" description="Basic and acidic residues" evidence="7">
    <location>
        <begin position="820"/>
        <end position="833"/>
    </location>
</feature>
<dbReference type="InterPro" id="IPR006564">
    <property type="entry name" value="Znf_PMZ"/>
</dbReference>
<dbReference type="Pfam" id="PF03101">
    <property type="entry name" value="FAR1"/>
    <property type="match status" value="1"/>
</dbReference>
<keyword evidence="4 6" id="KW-0862">Zinc</keyword>
<evidence type="ECO:0000256" key="4">
    <source>
        <dbReference type="ARBA" id="ARBA00022833"/>
    </source>
</evidence>
<comment type="function">
    <text evidence="6">Putative transcription activator involved in regulating light control of development.</text>
</comment>
<dbReference type="InterPro" id="IPR004330">
    <property type="entry name" value="FAR1_DNA_bnd_dom"/>
</dbReference>
<evidence type="ECO:0000313" key="10">
    <source>
        <dbReference type="Proteomes" id="UP000604825"/>
    </source>
</evidence>
<protein>
    <recommendedName>
        <fullName evidence="6">Protein FAR1-RELATED SEQUENCE</fullName>
    </recommendedName>
</protein>
<dbReference type="InterPro" id="IPR007527">
    <property type="entry name" value="Znf_SWIM"/>
</dbReference>
<dbReference type="PROSITE" id="PS50966">
    <property type="entry name" value="ZF_SWIM"/>
    <property type="match status" value="1"/>
</dbReference>
<evidence type="ECO:0000313" key="9">
    <source>
        <dbReference type="EMBL" id="CAD6339019.1"/>
    </source>
</evidence>
<feature type="compositionally biased region" description="Low complexity" evidence="7">
    <location>
        <begin position="796"/>
        <end position="814"/>
    </location>
</feature>
<name>A0A811S8X8_9POAL</name>
<keyword evidence="10" id="KW-1185">Reference proteome</keyword>